<comment type="similarity">
    <text evidence="7">Belongs to the YfgM family.</text>
</comment>
<proteinExistence type="inferred from homology"/>
<keyword evidence="2" id="KW-1003">Cell membrane</keyword>
<dbReference type="Pfam" id="PF09976">
    <property type="entry name" value="TPR_21"/>
    <property type="match status" value="1"/>
</dbReference>
<comment type="subcellular location">
    <subcellularLocation>
        <location evidence="1">Cell membrane</location>
        <topology evidence="1">Single-pass type II membrane protein</topology>
    </subcellularLocation>
</comment>
<dbReference type="EMBL" id="MLAA01000005">
    <property type="protein sequence ID" value="OOF71075.1"/>
    <property type="molecule type" value="Genomic_DNA"/>
</dbReference>
<dbReference type="SUPFAM" id="SSF48452">
    <property type="entry name" value="TPR-like"/>
    <property type="match status" value="1"/>
</dbReference>
<keyword evidence="3 9" id="KW-0812">Transmembrane</keyword>
<evidence type="ECO:0000313" key="12">
    <source>
        <dbReference type="Proteomes" id="UP000188820"/>
    </source>
</evidence>
<name>A0ABX3KZK4_9PAST</name>
<dbReference type="Proteomes" id="UP000188820">
    <property type="component" value="Unassembled WGS sequence"/>
</dbReference>
<accession>A0ABX3KZK4</accession>
<feature type="domain" description="Ancillary SecYEG translocon subunit/Cell division coordinator CpoB TPR" evidence="10">
    <location>
        <begin position="15"/>
        <end position="204"/>
    </location>
</feature>
<dbReference type="PANTHER" id="PTHR38035">
    <property type="entry name" value="UPF0070 PROTEIN YFGM"/>
    <property type="match status" value="1"/>
</dbReference>
<evidence type="ECO:0000259" key="10">
    <source>
        <dbReference type="Pfam" id="PF09976"/>
    </source>
</evidence>
<keyword evidence="6" id="KW-0143">Chaperone</keyword>
<organism evidence="11 12">
    <name type="scientific">Rodentibacter caecimuris</name>
    <dbReference type="NCBI Taxonomy" id="1796644"/>
    <lineage>
        <taxon>Bacteria</taxon>
        <taxon>Pseudomonadati</taxon>
        <taxon>Pseudomonadota</taxon>
        <taxon>Gammaproteobacteria</taxon>
        <taxon>Pasteurellales</taxon>
        <taxon>Pasteurellaceae</taxon>
        <taxon>Rodentibacter</taxon>
    </lineage>
</organism>
<evidence type="ECO:0000256" key="8">
    <source>
        <dbReference type="ARBA" id="ARBA00024235"/>
    </source>
</evidence>
<keyword evidence="12" id="KW-1185">Reference proteome</keyword>
<evidence type="ECO:0000256" key="3">
    <source>
        <dbReference type="ARBA" id="ARBA00022692"/>
    </source>
</evidence>
<reference evidence="11 12" key="1">
    <citation type="submission" date="2016-10" db="EMBL/GenBank/DDBJ databases">
        <title>Rodentibacter gen. nov. and new species.</title>
        <authorList>
            <person name="Christensen H."/>
        </authorList>
    </citation>
    <scope>NUCLEOTIDE SEQUENCE [LARGE SCALE GENOMIC DNA]</scope>
    <source>
        <strain evidence="11 12">1998236014</strain>
    </source>
</reference>
<dbReference type="InterPro" id="IPR018704">
    <property type="entry name" value="SecYEG/CpoB_TPR"/>
</dbReference>
<dbReference type="RefSeq" id="WP_077462552.1">
    <property type="nucleotide sequence ID" value="NZ_MLAA01000005.1"/>
</dbReference>
<evidence type="ECO:0000256" key="7">
    <source>
        <dbReference type="ARBA" id="ARBA00024197"/>
    </source>
</evidence>
<evidence type="ECO:0000256" key="6">
    <source>
        <dbReference type="ARBA" id="ARBA00023186"/>
    </source>
</evidence>
<gene>
    <name evidence="11" type="ORF">BKG89_02175</name>
</gene>
<dbReference type="InterPro" id="IPR011990">
    <property type="entry name" value="TPR-like_helical_dom_sf"/>
</dbReference>
<evidence type="ECO:0000256" key="4">
    <source>
        <dbReference type="ARBA" id="ARBA00022989"/>
    </source>
</evidence>
<evidence type="ECO:0000256" key="5">
    <source>
        <dbReference type="ARBA" id="ARBA00023136"/>
    </source>
</evidence>
<keyword evidence="5 9" id="KW-0472">Membrane</keyword>
<dbReference type="PANTHER" id="PTHR38035:SF1">
    <property type="entry name" value="ANCILLARY SECYEG TRANSLOCON SUBUNIT"/>
    <property type="match status" value="1"/>
</dbReference>
<evidence type="ECO:0000256" key="2">
    <source>
        <dbReference type="ARBA" id="ARBA00022475"/>
    </source>
</evidence>
<evidence type="ECO:0000256" key="1">
    <source>
        <dbReference type="ARBA" id="ARBA00004401"/>
    </source>
</evidence>
<keyword evidence="4 9" id="KW-1133">Transmembrane helix</keyword>
<sequence>MAYTIEEEQEINQLKEFWKEYGKTIIFSLILGGAGVFGWRYWQTHQLNQSMQTSAAYDELTNKIFNDDKARHVAVESFVQDNPKTGYAVFALLEQAKNQVSQSAYQEAENTLKSALQQSQNEILTSLIALRLSSVQFQLKQWDNALKSLEQVKLTSFDGRKYLLAGDIQEAKGDKQAARRSFEAAQKQGTSLEQQLALMKLNNL</sequence>
<comment type="caution">
    <text evidence="11">The sequence shown here is derived from an EMBL/GenBank/DDBJ whole genome shotgun (WGS) entry which is preliminary data.</text>
</comment>
<dbReference type="Gene3D" id="1.25.40.10">
    <property type="entry name" value="Tetratricopeptide repeat domain"/>
    <property type="match status" value="1"/>
</dbReference>
<dbReference type="InterPro" id="IPR026039">
    <property type="entry name" value="YfgM"/>
</dbReference>
<evidence type="ECO:0000313" key="11">
    <source>
        <dbReference type="EMBL" id="OOF71075.1"/>
    </source>
</evidence>
<feature type="transmembrane region" description="Helical" evidence="9">
    <location>
        <begin position="21"/>
        <end position="42"/>
    </location>
</feature>
<dbReference type="PIRSF" id="PIRSF006170">
    <property type="entry name" value="YfgM"/>
    <property type="match status" value="1"/>
</dbReference>
<evidence type="ECO:0000256" key="9">
    <source>
        <dbReference type="SAM" id="Phobius"/>
    </source>
</evidence>
<protein>
    <recommendedName>
        <fullName evidence="8">Ancillary SecYEG translocon subunit</fullName>
    </recommendedName>
</protein>